<protein>
    <submittedName>
        <fullName evidence="1">Uncharacterized protein</fullName>
    </submittedName>
</protein>
<evidence type="ECO:0000313" key="1">
    <source>
        <dbReference type="EMBL" id="GGK62935.1"/>
    </source>
</evidence>
<organism evidence="1 2">
    <name type="scientific">Streptomyces flaveus</name>
    <dbReference type="NCBI Taxonomy" id="66370"/>
    <lineage>
        <taxon>Bacteria</taxon>
        <taxon>Bacillati</taxon>
        <taxon>Actinomycetota</taxon>
        <taxon>Actinomycetes</taxon>
        <taxon>Kitasatosporales</taxon>
        <taxon>Streptomycetaceae</taxon>
        <taxon>Streptomyces</taxon>
        <taxon>Streptomyces aurantiacus group</taxon>
    </lineage>
</organism>
<comment type="caution">
    <text evidence="1">The sequence shown here is derived from an EMBL/GenBank/DDBJ whole genome shotgun (WGS) entry which is preliminary data.</text>
</comment>
<gene>
    <name evidence="1" type="ORF">GCM10010094_24710</name>
</gene>
<evidence type="ECO:0000313" key="2">
    <source>
        <dbReference type="Proteomes" id="UP000637788"/>
    </source>
</evidence>
<reference evidence="1" key="1">
    <citation type="journal article" date="2014" name="Int. J. Syst. Evol. Microbiol.">
        <title>Complete genome sequence of Corynebacterium casei LMG S-19264T (=DSM 44701T), isolated from a smear-ripened cheese.</title>
        <authorList>
            <consortium name="US DOE Joint Genome Institute (JGI-PGF)"/>
            <person name="Walter F."/>
            <person name="Albersmeier A."/>
            <person name="Kalinowski J."/>
            <person name="Ruckert C."/>
        </authorList>
    </citation>
    <scope>NUCLEOTIDE SEQUENCE</scope>
    <source>
        <strain evidence="1">JCM 3035</strain>
    </source>
</reference>
<dbReference type="EMBL" id="BMPQ01000005">
    <property type="protein sequence ID" value="GGK62935.1"/>
    <property type="molecule type" value="Genomic_DNA"/>
</dbReference>
<reference evidence="1" key="2">
    <citation type="submission" date="2020-09" db="EMBL/GenBank/DDBJ databases">
        <authorList>
            <person name="Sun Q."/>
            <person name="Ohkuma M."/>
        </authorList>
    </citation>
    <scope>NUCLEOTIDE SEQUENCE</scope>
    <source>
        <strain evidence="1">JCM 3035</strain>
    </source>
</reference>
<dbReference type="Proteomes" id="UP000637788">
    <property type="component" value="Unassembled WGS sequence"/>
</dbReference>
<sequence length="146" mass="16189">MRFSPDDVVFRVRFNLEEVTTAEAALHAWLPLVAELRPRALEFEEASPDGLRRGFVANMLVVSPLTGAGDVPDRLRASVKPLIERLGMDAAKFEVDEEGNRGFVDSKDAEGMPYGAYLIFALIGEDPFNPEGEEMDYEDTGEDLLP</sequence>
<accession>A0A917QR19</accession>
<name>A0A917QR19_9ACTN</name>
<dbReference type="AlphaFoldDB" id="A0A917QR19"/>
<dbReference type="RefSeq" id="WP_189321914.1">
    <property type="nucleotide sequence ID" value="NZ_BMPQ01000005.1"/>
</dbReference>
<keyword evidence="2" id="KW-1185">Reference proteome</keyword>
<proteinExistence type="predicted"/>